<comment type="caution">
    <text evidence="1">The sequence shown here is derived from an EMBL/GenBank/DDBJ whole genome shotgun (WGS) entry which is preliminary data.</text>
</comment>
<dbReference type="EMBL" id="CM056742">
    <property type="protein sequence ID" value="KAJ8676917.1"/>
    <property type="molecule type" value="Genomic_DNA"/>
</dbReference>
<reference evidence="1" key="1">
    <citation type="submission" date="2023-04" db="EMBL/GenBank/DDBJ databases">
        <title>A chromosome-level genome assembly of the parasitoid wasp Eretmocerus hayati.</title>
        <authorList>
            <person name="Zhong Y."/>
            <person name="Liu S."/>
            <person name="Liu Y."/>
        </authorList>
    </citation>
    <scope>NUCLEOTIDE SEQUENCE</scope>
    <source>
        <strain evidence="1">ZJU_SS_LIU_2023</strain>
    </source>
</reference>
<evidence type="ECO:0000313" key="1">
    <source>
        <dbReference type="EMBL" id="KAJ8676917.1"/>
    </source>
</evidence>
<protein>
    <submittedName>
        <fullName evidence="1">Uncharacterized protein</fullName>
    </submittedName>
</protein>
<dbReference type="Proteomes" id="UP001239111">
    <property type="component" value="Chromosome 2"/>
</dbReference>
<gene>
    <name evidence="1" type="ORF">QAD02_012704</name>
</gene>
<organism evidence="1 2">
    <name type="scientific">Eretmocerus hayati</name>
    <dbReference type="NCBI Taxonomy" id="131215"/>
    <lineage>
        <taxon>Eukaryota</taxon>
        <taxon>Metazoa</taxon>
        <taxon>Ecdysozoa</taxon>
        <taxon>Arthropoda</taxon>
        <taxon>Hexapoda</taxon>
        <taxon>Insecta</taxon>
        <taxon>Pterygota</taxon>
        <taxon>Neoptera</taxon>
        <taxon>Endopterygota</taxon>
        <taxon>Hymenoptera</taxon>
        <taxon>Apocrita</taxon>
        <taxon>Proctotrupomorpha</taxon>
        <taxon>Chalcidoidea</taxon>
        <taxon>Aphelinidae</taxon>
        <taxon>Aphelininae</taxon>
        <taxon>Eretmocerus</taxon>
    </lineage>
</organism>
<accession>A0ACC2P3A8</accession>
<proteinExistence type="predicted"/>
<sequence length="342" mass="39573">MITIQVASENAEAISFDLSGLKFPLKSLQIFFPAAVGLQYLKNGKVDVTLNEGGVLKLVPYIKTYKFSTNDDFQNDDELYLRSKVQWLYKSRYYYEEIVALLRAQDVINISLRQLKRLLESMGLRRSYLLDAITEHGCIPSKARIDRGTENQVIEVIMRVLRQQNDDEEKHNCFLKGKSTANECIEKYWKQLRNSTLGFYIDLFKTMEIEGILDRSDMSHIEILRYCFGGVIRDDLKRSSIEWNEHRMGKQKGIRAPSGIPNIMYYCPQLSGGVDCRKTVNLRSVEKIRTRLAEKPTLFKKSTEVLLKILIPDITILTNCQDAFELPMKISNLGKFVERHHN</sequence>
<evidence type="ECO:0000313" key="2">
    <source>
        <dbReference type="Proteomes" id="UP001239111"/>
    </source>
</evidence>
<keyword evidence="2" id="KW-1185">Reference proteome</keyword>
<name>A0ACC2P3A8_9HYME</name>